<protein>
    <submittedName>
        <fullName evidence="1">Uncharacterized protein</fullName>
    </submittedName>
</protein>
<comment type="caution">
    <text evidence="1">The sequence shown here is derived from an EMBL/GenBank/DDBJ whole genome shotgun (WGS) entry which is preliminary data.</text>
</comment>
<dbReference type="EMBL" id="CAJJDP010000026">
    <property type="protein sequence ID" value="CAD8152412.1"/>
    <property type="molecule type" value="Genomic_DNA"/>
</dbReference>
<keyword evidence="2" id="KW-1185">Reference proteome</keyword>
<evidence type="ECO:0000313" key="2">
    <source>
        <dbReference type="Proteomes" id="UP000683925"/>
    </source>
</evidence>
<accession>A0A8S1TMC0</accession>
<dbReference type="AlphaFoldDB" id="A0A8S1TMC0"/>
<evidence type="ECO:0000313" key="1">
    <source>
        <dbReference type="EMBL" id="CAD8152412.1"/>
    </source>
</evidence>
<proteinExistence type="predicted"/>
<reference evidence="1" key="1">
    <citation type="submission" date="2021-01" db="EMBL/GenBank/DDBJ databases">
        <authorList>
            <consortium name="Genoscope - CEA"/>
            <person name="William W."/>
        </authorList>
    </citation>
    <scope>NUCLEOTIDE SEQUENCE</scope>
</reference>
<organism evidence="1 2">
    <name type="scientific">Paramecium octaurelia</name>
    <dbReference type="NCBI Taxonomy" id="43137"/>
    <lineage>
        <taxon>Eukaryota</taxon>
        <taxon>Sar</taxon>
        <taxon>Alveolata</taxon>
        <taxon>Ciliophora</taxon>
        <taxon>Intramacronucleata</taxon>
        <taxon>Oligohymenophorea</taxon>
        <taxon>Peniculida</taxon>
        <taxon>Parameciidae</taxon>
        <taxon>Paramecium</taxon>
    </lineage>
</organism>
<sequence>MEPNILNEQANYVHKQQTHTLNNKQYVFDYFENESNSNIGIKPIYSESLIVIGLLNAA</sequence>
<name>A0A8S1TMC0_PAROT</name>
<dbReference type="Proteomes" id="UP000683925">
    <property type="component" value="Unassembled WGS sequence"/>
</dbReference>
<gene>
    <name evidence="1" type="ORF">POCTA_138.1.T0260251</name>
</gene>